<comment type="catalytic activity">
    <reaction evidence="14">
        <text>a 1,2-diacyl-sn-glycero-3-phospho-(1D-myo-inositol)(in) = a 1,2-diacyl-sn-glycero-3-phospho-(1D-myo-inositol)(out)</text>
        <dbReference type="Rhea" id="RHEA:38691"/>
        <dbReference type="ChEBI" id="CHEBI:57880"/>
    </reaction>
    <physiologicalReaction direction="left-to-right" evidence="14">
        <dbReference type="Rhea" id="RHEA:38692"/>
    </physiologicalReaction>
</comment>
<evidence type="ECO:0000259" key="18">
    <source>
        <dbReference type="PROSITE" id="PS50191"/>
    </source>
</evidence>
<dbReference type="EMBL" id="LN891060">
    <property type="protein sequence ID" value="CUS10040.1"/>
    <property type="molecule type" value="Genomic_DNA"/>
</dbReference>
<keyword evidence="13 16" id="KW-0472">Membrane</keyword>
<dbReference type="Pfam" id="PF03765">
    <property type="entry name" value="CRAL_TRIO_N"/>
    <property type="match status" value="1"/>
</dbReference>
<proteinExistence type="inferred from homology"/>
<keyword evidence="7" id="KW-0349">Heme</keyword>
<dbReference type="GO" id="GO:0017157">
    <property type="term" value="P:regulation of exocytosis"/>
    <property type="evidence" value="ECO:0007669"/>
    <property type="project" value="TreeGrafter"/>
</dbReference>
<dbReference type="PROSITE" id="PS50191">
    <property type="entry name" value="CRAL_TRIO"/>
    <property type="match status" value="1"/>
</dbReference>
<feature type="region of interest" description="Disordered" evidence="17">
    <location>
        <begin position="295"/>
        <end position="430"/>
    </location>
</feature>
<keyword evidence="11" id="KW-0408">Iron</keyword>
<dbReference type="AlphaFoldDB" id="A0A292PU91"/>
<keyword evidence="5 16" id="KW-0813">Transport</keyword>
<keyword evidence="20" id="KW-1185">Reference proteome</keyword>
<dbReference type="Gene3D" id="3.40.525.10">
    <property type="entry name" value="CRAL-TRIO lipid binding domain"/>
    <property type="match status" value="1"/>
</dbReference>
<comment type="similarity">
    <text evidence="3 16">Belongs to the SFH5 family.</text>
</comment>
<evidence type="ECO:0000256" key="1">
    <source>
        <dbReference type="ARBA" id="ARBA00001970"/>
    </source>
</evidence>
<keyword evidence="6 16" id="KW-0963">Cytoplasm</keyword>
<dbReference type="InterPro" id="IPR036273">
    <property type="entry name" value="CRAL/TRIO_N_dom_sf"/>
</dbReference>
<evidence type="ECO:0000256" key="9">
    <source>
        <dbReference type="ARBA" id="ARBA00022824"/>
    </source>
</evidence>
<name>A0A292PU91_9PEZI</name>
<feature type="compositionally biased region" description="Low complexity" evidence="17">
    <location>
        <begin position="380"/>
        <end position="400"/>
    </location>
</feature>
<accession>A0A292PU91</accession>
<dbReference type="GO" id="GO:0032541">
    <property type="term" value="C:cortical endoplasmic reticulum"/>
    <property type="evidence" value="ECO:0007669"/>
    <property type="project" value="TreeGrafter"/>
</dbReference>
<dbReference type="InterPro" id="IPR036865">
    <property type="entry name" value="CRAL-TRIO_dom_sf"/>
</dbReference>
<evidence type="ECO:0000256" key="3">
    <source>
        <dbReference type="ARBA" id="ARBA00006667"/>
    </source>
</evidence>
<evidence type="ECO:0000256" key="5">
    <source>
        <dbReference type="ARBA" id="ARBA00022448"/>
    </source>
</evidence>
<evidence type="ECO:0000256" key="10">
    <source>
        <dbReference type="ARBA" id="ARBA00022848"/>
    </source>
</evidence>
<comment type="function">
    <text evidence="15">Non-classical phosphatidylinositol (PtdIns) transfer protein (PITP), which exhibits PtdIns-binding/transfer activity in the absence of detectable PtdCho-binding/transfer activity. Regulates PtdIns(4,5)P2 homeostasis at the plasma membrane. Heme-binding protein that may play a role in organic oxidant-induced stress responses.</text>
</comment>
<protein>
    <recommendedName>
        <fullName evidence="4 16">Phosphatidylinositol transfer protein SFH5</fullName>
        <shortName evidence="16">PITP SFH5</shortName>
    </recommendedName>
</protein>
<dbReference type="Proteomes" id="UP001412239">
    <property type="component" value="Unassembled WGS sequence"/>
</dbReference>
<dbReference type="PANTHER" id="PTHR47669:SF1">
    <property type="entry name" value="PHOSPHATIDYLINOSITOL TRANSFER PROTEIN SFH5"/>
    <property type="match status" value="1"/>
</dbReference>
<dbReference type="GO" id="GO:0005829">
    <property type="term" value="C:cytosol"/>
    <property type="evidence" value="ECO:0007669"/>
    <property type="project" value="TreeGrafter"/>
</dbReference>
<evidence type="ECO:0000313" key="20">
    <source>
        <dbReference type="Proteomes" id="UP001412239"/>
    </source>
</evidence>
<evidence type="ECO:0000256" key="12">
    <source>
        <dbReference type="ARBA" id="ARBA00023055"/>
    </source>
</evidence>
<gene>
    <name evidence="19" type="ORF">GSTUAT00005886001</name>
</gene>
<evidence type="ECO:0000256" key="17">
    <source>
        <dbReference type="SAM" id="MobiDB-lite"/>
    </source>
</evidence>
<evidence type="ECO:0000256" key="6">
    <source>
        <dbReference type="ARBA" id="ARBA00022490"/>
    </source>
</evidence>
<dbReference type="CDD" id="cd00170">
    <property type="entry name" value="SEC14"/>
    <property type="match status" value="1"/>
</dbReference>
<evidence type="ECO:0000256" key="14">
    <source>
        <dbReference type="ARBA" id="ARBA00024146"/>
    </source>
</evidence>
<keyword evidence="10 16" id="KW-0492">Microsome</keyword>
<evidence type="ECO:0000256" key="8">
    <source>
        <dbReference type="ARBA" id="ARBA00022723"/>
    </source>
</evidence>
<dbReference type="Pfam" id="PF00650">
    <property type="entry name" value="CRAL_TRIO"/>
    <property type="match status" value="1"/>
</dbReference>
<dbReference type="InterPro" id="IPR001251">
    <property type="entry name" value="CRAL-TRIO_dom"/>
</dbReference>
<feature type="compositionally biased region" description="Basic and acidic residues" evidence="17">
    <location>
        <begin position="299"/>
        <end position="360"/>
    </location>
</feature>
<evidence type="ECO:0000256" key="7">
    <source>
        <dbReference type="ARBA" id="ARBA00022617"/>
    </source>
</evidence>
<organism evidence="19 20">
    <name type="scientific">Tuber aestivum</name>
    <name type="common">summer truffle</name>
    <dbReference type="NCBI Taxonomy" id="59557"/>
    <lineage>
        <taxon>Eukaryota</taxon>
        <taxon>Fungi</taxon>
        <taxon>Dikarya</taxon>
        <taxon>Ascomycota</taxon>
        <taxon>Pezizomycotina</taxon>
        <taxon>Pezizomycetes</taxon>
        <taxon>Pezizales</taxon>
        <taxon>Tuberaceae</taxon>
        <taxon>Tuber</taxon>
    </lineage>
</organism>
<dbReference type="PANTHER" id="PTHR47669">
    <property type="entry name" value="PHOSPHATIDYLINOSITOL TRANSFER PROTEIN SFH5"/>
    <property type="match status" value="1"/>
</dbReference>
<dbReference type="SUPFAM" id="SSF46938">
    <property type="entry name" value="CRAL/TRIO N-terminal domain"/>
    <property type="match status" value="1"/>
</dbReference>
<evidence type="ECO:0000313" key="19">
    <source>
        <dbReference type="EMBL" id="CUS10040.1"/>
    </source>
</evidence>
<evidence type="ECO:0000256" key="13">
    <source>
        <dbReference type="ARBA" id="ARBA00023136"/>
    </source>
</evidence>
<evidence type="ECO:0000256" key="16">
    <source>
        <dbReference type="RuleBase" id="RU367059"/>
    </source>
</evidence>
<keyword evidence="8" id="KW-0479">Metal-binding</keyword>
<dbReference type="SUPFAM" id="SSF52087">
    <property type="entry name" value="CRAL/TRIO domain"/>
    <property type="match status" value="1"/>
</dbReference>
<dbReference type="GO" id="GO:0008526">
    <property type="term" value="F:phosphatidylinositol transfer activity"/>
    <property type="evidence" value="ECO:0007669"/>
    <property type="project" value="UniProtKB-UniRule"/>
</dbReference>
<dbReference type="InterPro" id="IPR011074">
    <property type="entry name" value="CRAL/TRIO_N_dom"/>
</dbReference>
<evidence type="ECO:0000256" key="2">
    <source>
        <dbReference type="ARBA" id="ARBA00004406"/>
    </source>
</evidence>
<keyword evidence="9 16" id="KW-0256">Endoplasmic reticulum</keyword>
<evidence type="ECO:0000256" key="11">
    <source>
        <dbReference type="ARBA" id="ARBA00023004"/>
    </source>
</evidence>
<dbReference type="GO" id="GO:0005789">
    <property type="term" value="C:endoplasmic reticulum membrane"/>
    <property type="evidence" value="ECO:0007669"/>
    <property type="project" value="UniProtKB-SubCell"/>
</dbReference>
<comment type="cofactor">
    <cofactor evidence="1">
        <name>heme b</name>
        <dbReference type="ChEBI" id="CHEBI:60344"/>
    </cofactor>
</comment>
<evidence type="ECO:0000256" key="15">
    <source>
        <dbReference type="ARBA" id="ARBA00024180"/>
    </source>
</evidence>
<comment type="subcellular location">
    <subcellularLocation>
        <location evidence="16">Cytoplasm</location>
    </subcellularLocation>
    <subcellularLocation>
        <location evidence="2 16">Endoplasmic reticulum membrane</location>
        <topology evidence="2 16">Peripheral membrane protein</topology>
    </subcellularLocation>
    <subcellularLocation>
        <location evidence="16">Microsome membrane</location>
        <topology evidence="16">Peripheral membrane protein</topology>
    </subcellularLocation>
</comment>
<evidence type="ECO:0000256" key="4">
    <source>
        <dbReference type="ARBA" id="ARBA00018320"/>
    </source>
</evidence>
<feature type="domain" description="CRAL-TRIO" evidence="18">
    <location>
        <begin position="132"/>
        <end position="266"/>
    </location>
</feature>
<dbReference type="InterPro" id="IPR042938">
    <property type="entry name" value="Sfh5"/>
</dbReference>
<dbReference type="SMART" id="SM00516">
    <property type="entry name" value="SEC14"/>
    <property type="match status" value="1"/>
</dbReference>
<keyword evidence="12 16" id="KW-0445">Lipid transport</keyword>
<dbReference type="GO" id="GO:0005886">
    <property type="term" value="C:plasma membrane"/>
    <property type="evidence" value="ECO:0007669"/>
    <property type="project" value="TreeGrafter"/>
</dbReference>
<reference evidence="19" key="1">
    <citation type="submission" date="2015-10" db="EMBL/GenBank/DDBJ databases">
        <authorList>
            <person name="Regsiter A."/>
            <person name="william w."/>
        </authorList>
    </citation>
    <scope>NUCLEOTIDE SEQUENCE</scope>
    <source>
        <strain evidence="19">Montdore</strain>
    </source>
</reference>
<dbReference type="GO" id="GO:0043001">
    <property type="term" value="P:Golgi to plasma membrane protein transport"/>
    <property type="evidence" value="ECO:0007669"/>
    <property type="project" value="TreeGrafter"/>
</dbReference>
<sequence length="430" mass="47081">MSNESTTPAALAELHTRIIPVLEESTAPTKMWGVTLSTAKEDFHTKLILQKFLRGNKNDVAAAEKQFVETIKWRRGYFGADGKVIGTWDQKKFAGLGWITKEKIRGSDQEVVVTWNIYGAVKNFNETFGDVDEFIRWRVTLMERTIDLLELGSIDTPIPENGLDPYKAFQIHDYLQVSFLRSPPVIKAASKKAIDLFQNYYPECLDKKFFVNVPLLMGWMFTAMKMIVNKDTFKKLYMLSYGTSLATELNSETVPEEYGGKGVKLFTKGMAIGVDGQLIQPGPETVESGEAGTIVATETPKEEPVQVKEETGASKVPEEPKAAEEPKPAEEPKSAEEPKPAEAPKACEEPKETEEPKEIAKTGQPDETIETIEPGTVAIPATPTTSAAPAAPTSSPAEPSVDNPSASVEPEPETDVPPPVPAKNSGAPQK</sequence>
<dbReference type="GO" id="GO:0046872">
    <property type="term" value="F:metal ion binding"/>
    <property type="evidence" value="ECO:0007669"/>
    <property type="project" value="UniProtKB-KW"/>
</dbReference>